<dbReference type="GO" id="GO:0008641">
    <property type="term" value="F:ubiquitin-like modifier activating enzyme activity"/>
    <property type="evidence" value="ECO:0007669"/>
    <property type="project" value="InterPro"/>
</dbReference>
<proteinExistence type="predicted"/>
<evidence type="ECO:0008006" key="3">
    <source>
        <dbReference type="Google" id="ProtNLM"/>
    </source>
</evidence>
<gene>
    <name evidence="1" type="ORF">SAMN02745135_01541</name>
</gene>
<dbReference type="InterPro" id="IPR035985">
    <property type="entry name" value="Ubiquitin-activating_enz"/>
</dbReference>
<dbReference type="AlphaFoldDB" id="A0A1M5UQS6"/>
<evidence type="ECO:0000313" key="2">
    <source>
        <dbReference type="Proteomes" id="UP000183967"/>
    </source>
</evidence>
<dbReference type="EMBL" id="FQXO01000039">
    <property type="protein sequence ID" value="SHH65329.1"/>
    <property type="molecule type" value="Genomic_DNA"/>
</dbReference>
<dbReference type="SUPFAM" id="SSF69572">
    <property type="entry name" value="Activating enzymes of the ubiquitin-like proteins"/>
    <property type="match status" value="1"/>
</dbReference>
<organism evidence="1 2">
    <name type="scientific">Caloranaerobacter azorensis DSM 13643</name>
    <dbReference type="NCBI Taxonomy" id="1121264"/>
    <lineage>
        <taxon>Bacteria</taxon>
        <taxon>Bacillati</taxon>
        <taxon>Bacillota</taxon>
        <taxon>Tissierellia</taxon>
        <taxon>Tissierellales</taxon>
        <taxon>Thermohalobacteraceae</taxon>
        <taxon>Caloranaerobacter</taxon>
    </lineage>
</organism>
<accession>A0A1M5UQS6</accession>
<name>A0A1M5UQS6_9FIRM</name>
<keyword evidence="2" id="KW-1185">Reference proteome</keyword>
<protein>
    <recommendedName>
        <fullName evidence="3">Bacteriocin biosynthesis cyclodehydratase domain-containing protein</fullName>
    </recommendedName>
</protein>
<sequence>MKMEFKTMIKLKERFLLFSEDGKIFSIYDKEEKKFILRIKPNFDFDFEKMKNDLQRINTIGYFLEQDYNKIIYKLLKDYDYIFEEINIEKSKKILEFYNLEDSISFNKFIESAEFDIFDFSDVVFVFHDLTKVSLIIIEALLGYSPKKILIFSKDSYVEPTDVLNSKIFNIEQLREKKQDIVKRYFNSSKLEIFQDDMLEKYSFINSQKYIHIVFKGRFSKEKILYINDFVLNKGHMCIFSDINRYKVLFGPLIIPGESACIRCLDNQVSNIDYFIEENYSVVSKVYIYFLLGLILRTLFYISGDRLKYLLEDAQLPINRIFSINKSDLLGEVEYFNKDVNCLCFNL</sequence>
<evidence type="ECO:0000313" key="1">
    <source>
        <dbReference type="EMBL" id="SHH65329.1"/>
    </source>
</evidence>
<reference evidence="2" key="1">
    <citation type="submission" date="2016-11" db="EMBL/GenBank/DDBJ databases">
        <authorList>
            <person name="Varghese N."/>
            <person name="Submissions S."/>
        </authorList>
    </citation>
    <scope>NUCLEOTIDE SEQUENCE [LARGE SCALE GENOMIC DNA]</scope>
    <source>
        <strain evidence="2">DSM 13643</strain>
    </source>
</reference>
<dbReference type="RefSeq" id="WP_073196710.1">
    <property type="nucleotide sequence ID" value="NZ_FQXO01000039.1"/>
</dbReference>
<dbReference type="OrthoDB" id="2959472at2"/>
<dbReference type="Proteomes" id="UP000183967">
    <property type="component" value="Unassembled WGS sequence"/>
</dbReference>